<dbReference type="Gene3D" id="3.30.565.10">
    <property type="entry name" value="Histidine kinase-like ATPase, C-terminal domain"/>
    <property type="match status" value="1"/>
</dbReference>
<feature type="domain" description="PAS" evidence="7">
    <location>
        <begin position="133"/>
        <end position="203"/>
    </location>
</feature>
<comment type="caution">
    <text evidence="9">The sequence shown here is derived from an EMBL/GenBank/DDBJ whole genome shotgun (WGS) entry which is preliminary data.</text>
</comment>
<evidence type="ECO:0000259" key="7">
    <source>
        <dbReference type="PROSITE" id="PS50112"/>
    </source>
</evidence>
<dbReference type="RefSeq" id="WP_240915237.1">
    <property type="nucleotide sequence ID" value="NZ_BAAAZB010000006.1"/>
</dbReference>
<dbReference type="InterPro" id="IPR013655">
    <property type="entry name" value="PAS_fold_3"/>
</dbReference>
<proteinExistence type="predicted"/>
<protein>
    <recommendedName>
        <fullName evidence="2">histidine kinase</fullName>
        <ecNumber evidence="2">2.7.13.3</ecNumber>
    </recommendedName>
</protein>
<dbReference type="InterPro" id="IPR013767">
    <property type="entry name" value="PAS_fold"/>
</dbReference>
<dbReference type="Gene3D" id="3.30.450.20">
    <property type="entry name" value="PAS domain"/>
    <property type="match status" value="2"/>
</dbReference>
<evidence type="ECO:0000313" key="9">
    <source>
        <dbReference type="EMBL" id="MVT41869.1"/>
    </source>
</evidence>
<dbReference type="SMART" id="SM00086">
    <property type="entry name" value="PAC"/>
    <property type="match status" value="1"/>
</dbReference>
<dbReference type="CDD" id="cd00130">
    <property type="entry name" value="PAS"/>
    <property type="match status" value="1"/>
</dbReference>
<dbReference type="GO" id="GO:0006355">
    <property type="term" value="P:regulation of DNA-templated transcription"/>
    <property type="evidence" value="ECO:0007669"/>
    <property type="project" value="InterPro"/>
</dbReference>
<feature type="domain" description="PAC" evidence="8">
    <location>
        <begin position="207"/>
        <end position="259"/>
    </location>
</feature>
<feature type="domain" description="Histidine kinase" evidence="6">
    <location>
        <begin position="284"/>
        <end position="496"/>
    </location>
</feature>
<evidence type="ECO:0000256" key="2">
    <source>
        <dbReference type="ARBA" id="ARBA00012438"/>
    </source>
</evidence>
<dbReference type="InterPro" id="IPR052162">
    <property type="entry name" value="Sensor_kinase/Photoreceptor"/>
</dbReference>
<sequence>MIDHANHWWSAIANAIEEGYVAIDLHGQVIAWNQSALKILHISETQIQDTAYWKSTVIQPLAVMLQERQDFSGKEISLHFERGSTTWLRTNGRHLITDTDNGYILTFTDITKWIDTNKSERELRHTKDKLEESQKVFESVFNYSPTGIGLIGPDGKWMDVNESLMNTLGFTREELKATDIADIIHPDDRESAVNQIIMMLNGEINTYRAERRYMHKDGHYIWVFLAASLLWYADGTPRFFIIQMVDVTELKHLNTEAQTKNIILHATSVDLRQKIKQLQEFNRIIAHNLGGPATALVASTDLLPEITEENDRSRLLQHMKATAEAILYTLKDLKQVLDLKENNEVPFTECDLEALIQQKWGLLNPLIEKKKAALYLDLQVDTIFYGKAYLENILFNLLNNALIYTRPDVPPQIHVSCRKEEKEIVLEVRDNGMGIDLDKHGTQIFRYKKIFHRGLSGEGVGLFMIRNQIKTFGGNIKAKSEEGKGSSFFVYFNNNREPILKQDEQD</sequence>
<dbReference type="InterPro" id="IPR001610">
    <property type="entry name" value="PAC"/>
</dbReference>
<dbReference type="InterPro" id="IPR004358">
    <property type="entry name" value="Sig_transdc_His_kin-like_C"/>
</dbReference>
<dbReference type="PRINTS" id="PR00344">
    <property type="entry name" value="BCTRLSENSOR"/>
</dbReference>
<dbReference type="NCBIfam" id="TIGR00229">
    <property type="entry name" value="sensory_box"/>
    <property type="match status" value="2"/>
</dbReference>
<dbReference type="InterPro" id="IPR000014">
    <property type="entry name" value="PAS"/>
</dbReference>
<evidence type="ECO:0000256" key="1">
    <source>
        <dbReference type="ARBA" id="ARBA00000085"/>
    </source>
</evidence>
<keyword evidence="5" id="KW-0418">Kinase</keyword>
<dbReference type="PROSITE" id="PS50113">
    <property type="entry name" value="PAC"/>
    <property type="match status" value="1"/>
</dbReference>
<dbReference type="PROSITE" id="PS50112">
    <property type="entry name" value="PAS"/>
    <property type="match status" value="1"/>
</dbReference>
<dbReference type="SMART" id="SM00387">
    <property type="entry name" value="HATPase_c"/>
    <property type="match status" value="1"/>
</dbReference>
<evidence type="ECO:0000256" key="4">
    <source>
        <dbReference type="ARBA" id="ARBA00022679"/>
    </source>
</evidence>
<dbReference type="PANTHER" id="PTHR43304">
    <property type="entry name" value="PHYTOCHROME-LIKE PROTEIN CPH1"/>
    <property type="match status" value="1"/>
</dbReference>
<evidence type="ECO:0000259" key="6">
    <source>
        <dbReference type="PROSITE" id="PS50109"/>
    </source>
</evidence>
<dbReference type="EMBL" id="WRXO01000003">
    <property type="protein sequence ID" value="MVT41869.1"/>
    <property type="molecule type" value="Genomic_DNA"/>
</dbReference>
<name>A0A6N8JC87_9BACT</name>
<dbReference type="Proteomes" id="UP000468388">
    <property type="component" value="Unassembled WGS sequence"/>
</dbReference>
<organism evidence="9 10">
    <name type="scientific">Chitinophaga oryziterrae</name>
    <dbReference type="NCBI Taxonomy" id="1031224"/>
    <lineage>
        <taxon>Bacteria</taxon>
        <taxon>Pseudomonadati</taxon>
        <taxon>Bacteroidota</taxon>
        <taxon>Chitinophagia</taxon>
        <taxon>Chitinophagales</taxon>
        <taxon>Chitinophagaceae</taxon>
        <taxon>Chitinophaga</taxon>
    </lineage>
</organism>
<dbReference type="AlphaFoldDB" id="A0A6N8JC87"/>
<dbReference type="Pfam" id="PF02518">
    <property type="entry name" value="HATPase_c"/>
    <property type="match status" value="1"/>
</dbReference>
<dbReference type="SUPFAM" id="SSF55874">
    <property type="entry name" value="ATPase domain of HSP90 chaperone/DNA topoisomerase II/histidine kinase"/>
    <property type="match status" value="1"/>
</dbReference>
<dbReference type="Pfam" id="PF08447">
    <property type="entry name" value="PAS_3"/>
    <property type="match status" value="1"/>
</dbReference>
<dbReference type="InterPro" id="IPR035965">
    <property type="entry name" value="PAS-like_dom_sf"/>
</dbReference>
<gene>
    <name evidence="9" type="ORF">GO495_14865</name>
</gene>
<accession>A0A6N8JC87</accession>
<comment type="catalytic activity">
    <reaction evidence="1">
        <text>ATP + protein L-histidine = ADP + protein N-phospho-L-histidine.</text>
        <dbReference type="EC" id="2.7.13.3"/>
    </reaction>
</comment>
<dbReference type="Pfam" id="PF00989">
    <property type="entry name" value="PAS"/>
    <property type="match status" value="1"/>
</dbReference>
<dbReference type="PROSITE" id="PS50109">
    <property type="entry name" value="HIS_KIN"/>
    <property type="match status" value="1"/>
</dbReference>
<dbReference type="EC" id="2.7.13.3" evidence="2"/>
<evidence type="ECO:0000259" key="8">
    <source>
        <dbReference type="PROSITE" id="PS50113"/>
    </source>
</evidence>
<dbReference type="GO" id="GO:0004673">
    <property type="term" value="F:protein histidine kinase activity"/>
    <property type="evidence" value="ECO:0007669"/>
    <property type="project" value="UniProtKB-EC"/>
</dbReference>
<dbReference type="InterPro" id="IPR005467">
    <property type="entry name" value="His_kinase_dom"/>
</dbReference>
<keyword evidence="4" id="KW-0808">Transferase</keyword>
<reference evidence="9 10" key="1">
    <citation type="submission" date="2019-12" db="EMBL/GenBank/DDBJ databases">
        <title>The draft genomic sequence of strain Chitinophaga oryziterrae JCM 16595.</title>
        <authorList>
            <person name="Zhang X."/>
        </authorList>
    </citation>
    <scope>NUCLEOTIDE SEQUENCE [LARGE SCALE GENOMIC DNA]</scope>
    <source>
        <strain evidence="9 10">JCM 16595</strain>
    </source>
</reference>
<dbReference type="InterPro" id="IPR036890">
    <property type="entry name" value="HATPase_C_sf"/>
</dbReference>
<dbReference type="PANTHER" id="PTHR43304:SF1">
    <property type="entry name" value="PAC DOMAIN-CONTAINING PROTEIN"/>
    <property type="match status" value="1"/>
</dbReference>
<dbReference type="SMART" id="SM00091">
    <property type="entry name" value="PAS"/>
    <property type="match status" value="2"/>
</dbReference>
<evidence type="ECO:0000256" key="3">
    <source>
        <dbReference type="ARBA" id="ARBA00022553"/>
    </source>
</evidence>
<keyword evidence="3" id="KW-0597">Phosphoprotein</keyword>
<dbReference type="InterPro" id="IPR000700">
    <property type="entry name" value="PAS-assoc_C"/>
</dbReference>
<dbReference type="SUPFAM" id="SSF55785">
    <property type="entry name" value="PYP-like sensor domain (PAS domain)"/>
    <property type="match status" value="2"/>
</dbReference>
<dbReference type="InterPro" id="IPR003594">
    <property type="entry name" value="HATPase_dom"/>
</dbReference>
<keyword evidence="10" id="KW-1185">Reference proteome</keyword>
<evidence type="ECO:0000313" key="10">
    <source>
        <dbReference type="Proteomes" id="UP000468388"/>
    </source>
</evidence>
<evidence type="ECO:0000256" key="5">
    <source>
        <dbReference type="ARBA" id="ARBA00022777"/>
    </source>
</evidence>